<dbReference type="Proteomes" id="UP001523216">
    <property type="component" value="Unassembled WGS sequence"/>
</dbReference>
<dbReference type="EMBL" id="JAMQOL010000008">
    <property type="protein sequence ID" value="MCM4077135.1"/>
    <property type="molecule type" value="Genomic_DNA"/>
</dbReference>
<gene>
    <name evidence="3" type="ORF">LXN57_06090</name>
</gene>
<dbReference type="Pfam" id="PF09990">
    <property type="entry name" value="DUF2231"/>
    <property type="match status" value="1"/>
</dbReference>
<name>A0ABT0XU48_9ACTN</name>
<feature type="transmembrane region" description="Helical" evidence="1">
    <location>
        <begin position="42"/>
        <end position="62"/>
    </location>
</feature>
<feature type="transmembrane region" description="Helical" evidence="1">
    <location>
        <begin position="93"/>
        <end position="113"/>
    </location>
</feature>
<protein>
    <recommendedName>
        <fullName evidence="2">DUF2231 domain-containing protein</fullName>
    </recommendedName>
</protein>
<feature type="transmembrane region" description="Helical" evidence="1">
    <location>
        <begin position="125"/>
        <end position="144"/>
    </location>
</feature>
<reference evidence="3 4" key="1">
    <citation type="submission" date="2022-06" db="EMBL/GenBank/DDBJ databases">
        <title>Actinoplanes abujensis sp. nov., isolated from Nigerian arid soil.</title>
        <authorList>
            <person name="Ding P."/>
        </authorList>
    </citation>
    <scope>NUCLEOTIDE SEQUENCE [LARGE SCALE GENOMIC DNA]</scope>
    <source>
        <strain evidence="4">TRM88002</strain>
    </source>
</reference>
<sequence length="158" mass="16594">MFDQINGLPVHVLVLHAAVVFVPLLALGAVVYALVPRWRPRMGWALGLLAIVAPASALVAMASGTQLYNRLLDQGLSGPGKEILDDHMGYGQLTAWLTLGLGVVSLVMVALTWRRGSTRLPLPGELGGAVALIVLAALSGYFVFQTGDSGATAVWGSY</sequence>
<feature type="domain" description="DUF2231" evidence="2">
    <location>
        <begin position="7"/>
        <end position="155"/>
    </location>
</feature>
<keyword evidence="1" id="KW-0472">Membrane</keyword>
<accession>A0ABT0XU48</accession>
<keyword evidence="1" id="KW-0812">Transmembrane</keyword>
<proteinExistence type="predicted"/>
<organism evidence="3 4">
    <name type="scientific">Paractinoplanes hotanensis</name>
    <dbReference type="NCBI Taxonomy" id="2906497"/>
    <lineage>
        <taxon>Bacteria</taxon>
        <taxon>Bacillati</taxon>
        <taxon>Actinomycetota</taxon>
        <taxon>Actinomycetes</taxon>
        <taxon>Micromonosporales</taxon>
        <taxon>Micromonosporaceae</taxon>
        <taxon>Paractinoplanes</taxon>
    </lineage>
</organism>
<feature type="transmembrane region" description="Helical" evidence="1">
    <location>
        <begin position="12"/>
        <end position="35"/>
    </location>
</feature>
<dbReference type="RefSeq" id="WP_251797040.1">
    <property type="nucleotide sequence ID" value="NZ_JAMQOL010000008.1"/>
</dbReference>
<comment type="caution">
    <text evidence="3">The sequence shown here is derived from an EMBL/GenBank/DDBJ whole genome shotgun (WGS) entry which is preliminary data.</text>
</comment>
<evidence type="ECO:0000313" key="4">
    <source>
        <dbReference type="Proteomes" id="UP001523216"/>
    </source>
</evidence>
<dbReference type="InterPro" id="IPR019251">
    <property type="entry name" value="DUF2231_TM"/>
</dbReference>
<keyword evidence="1" id="KW-1133">Transmembrane helix</keyword>
<evidence type="ECO:0000256" key="1">
    <source>
        <dbReference type="SAM" id="Phobius"/>
    </source>
</evidence>
<evidence type="ECO:0000259" key="2">
    <source>
        <dbReference type="Pfam" id="PF09990"/>
    </source>
</evidence>
<keyword evidence="4" id="KW-1185">Reference proteome</keyword>
<evidence type="ECO:0000313" key="3">
    <source>
        <dbReference type="EMBL" id="MCM4077135.1"/>
    </source>
</evidence>